<reference evidence="1 2" key="1">
    <citation type="submission" date="2015-12" db="EMBL/GenBank/DDBJ databases">
        <title>Draft genome sequence of Moniliophthora roreri, the causal agent of frosty pod rot of cacao.</title>
        <authorList>
            <person name="Aime M.C."/>
            <person name="Diaz-Valderrama J.R."/>
            <person name="Kijpornyongpan T."/>
            <person name="Phillips-Mora W."/>
        </authorList>
    </citation>
    <scope>NUCLEOTIDE SEQUENCE [LARGE SCALE GENOMIC DNA]</scope>
    <source>
        <strain evidence="1 2">MCA 2952</strain>
    </source>
</reference>
<organism evidence="1 2">
    <name type="scientific">Moniliophthora roreri</name>
    <name type="common">Frosty pod rot fungus</name>
    <name type="synonym">Monilia roreri</name>
    <dbReference type="NCBI Taxonomy" id="221103"/>
    <lineage>
        <taxon>Eukaryota</taxon>
        <taxon>Fungi</taxon>
        <taxon>Dikarya</taxon>
        <taxon>Basidiomycota</taxon>
        <taxon>Agaricomycotina</taxon>
        <taxon>Agaricomycetes</taxon>
        <taxon>Agaricomycetidae</taxon>
        <taxon>Agaricales</taxon>
        <taxon>Marasmiineae</taxon>
        <taxon>Marasmiaceae</taxon>
        <taxon>Moniliophthora</taxon>
    </lineage>
</organism>
<gene>
    <name evidence="1" type="ORF">WG66_10115</name>
</gene>
<name>A0A0W0FLY2_MONRR</name>
<protein>
    <submittedName>
        <fullName evidence="1">Uncharacterized protein</fullName>
    </submittedName>
</protein>
<evidence type="ECO:0000313" key="1">
    <source>
        <dbReference type="EMBL" id="KTB37304.1"/>
    </source>
</evidence>
<dbReference type="Proteomes" id="UP000054988">
    <property type="component" value="Unassembled WGS sequence"/>
</dbReference>
<proteinExistence type="predicted"/>
<sequence length="63" mass="6806">MRSPGILMRFWRLNKQLHLPFSSSTIVAASPIADPEVDVRAEVDGRAANVDAAFICRGAGYCG</sequence>
<accession>A0A0W0FLY2</accession>
<dbReference type="AlphaFoldDB" id="A0A0W0FLY2"/>
<comment type="caution">
    <text evidence="1">The sequence shown here is derived from an EMBL/GenBank/DDBJ whole genome shotgun (WGS) entry which is preliminary data.</text>
</comment>
<dbReference type="EMBL" id="LATX01001857">
    <property type="protein sequence ID" value="KTB37304.1"/>
    <property type="molecule type" value="Genomic_DNA"/>
</dbReference>
<evidence type="ECO:0000313" key="2">
    <source>
        <dbReference type="Proteomes" id="UP000054988"/>
    </source>
</evidence>